<evidence type="ECO:0000313" key="3">
    <source>
        <dbReference type="EMBL" id="UNP29821.1"/>
    </source>
</evidence>
<dbReference type="RefSeq" id="WP_057941141.1">
    <property type="nucleotide sequence ID" value="NZ_CP011131.1"/>
</dbReference>
<evidence type="ECO:0000259" key="2">
    <source>
        <dbReference type="Pfam" id="PF00884"/>
    </source>
</evidence>
<name>A0ABY3XB26_9GAMM</name>
<dbReference type="InterPro" id="IPR000917">
    <property type="entry name" value="Sulfatase_N"/>
</dbReference>
<reference evidence="3 4" key="1">
    <citation type="submission" date="2022-03" db="EMBL/GenBank/DDBJ databases">
        <title>Complete genome sequence of Lysobacter capsici VKM B-2533 and Lysobacter gummosus 10.1.1, promising sources of lytic agents.</title>
        <authorList>
            <person name="Tarlachkov S.V."/>
            <person name="Kudryakova I.V."/>
            <person name="Afoshin A.S."/>
            <person name="Leontyevskaya E.A."/>
            <person name="Leontyevskaya N.V."/>
        </authorList>
    </citation>
    <scope>NUCLEOTIDE SEQUENCE [LARGE SCALE GENOMIC DNA]</scope>
    <source>
        <strain evidence="3 4">10.1.1</strain>
    </source>
</reference>
<sequence>MRVLREPATLAQPSRCGRVSLSRRIALLLLVSVASTSLLLLDDRLQQLVNPHNLAVFKPGWCAALMLIVTCLWLSGSRIAANAVIALFAGMQLLQLCHIAAIGRPLSPLDIAMIPHQSRDIGEAVRAELGQNWPSLLAGGVPYALLLALFNLGLPRVPLPRLRWAWLLVALVLAFIPYSAARRNMMRFMPQPQRSSLHNSLMAFGYYAANLSGASVRSDADPYRPYVVERDARSDAARPHSIWLVIFDSTRTDHWGMAGYARDTTPVMSRWVAQGDARWHRGVAGAAATRASTALLLNGVREPGHLEQLRSHRGNLFRLAKQAGYRTYWLSTQYGNDLLEHQDKAGIDVTRTRETDPEPVAAVGDDAIIDMLAPLKPGEPRLIVLLLRTAHFPYEDAYRRRATPPPQWPDTAVSSPAQRKIDAYDHAIAYQDDLVGRLYQRFEALDEQGLFVVTSDHGQMLGEDGVWGHNVLTPQIAQVPMLVRSRGPAQPPLGENGEWIFHNQLAFALAARMGYRIDNPNAQAGRYFLQGSDAFGDILFREARVADGQLVLGELSGLRPASSR</sequence>
<dbReference type="PANTHER" id="PTHR30443:SF2">
    <property type="entry name" value="PHOSPHOETHANOLAMINE TRANSFERASE EPTC"/>
    <property type="match status" value="1"/>
</dbReference>
<dbReference type="InterPro" id="IPR017850">
    <property type="entry name" value="Alkaline_phosphatase_core_sf"/>
</dbReference>
<proteinExistence type="predicted"/>
<dbReference type="Pfam" id="PF00884">
    <property type="entry name" value="Sulfatase"/>
    <property type="match status" value="1"/>
</dbReference>
<feature type="domain" description="Sulfatase N-terminal" evidence="2">
    <location>
        <begin position="242"/>
        <end position="513"/>
    </location>
</feature>
<accession>A0ABY3XB26</accession>
<dbReference type="Proteomes" id="UP000829194">
    <property type="component" value="Chromosome"/>
</dbReference>
<dbReference type="SUPFAM" id="SSF53649">
    <property type="entry name" value="Alkaline phosphatase-like"/>
    <property type="match status" value="1"/>
</dbReference>
<feature type="transmembrane region" description="Helical" evidence="1">
    <location>
        <begin position="21"/>
        <end position="41"/>
    </location>
</feature>
<feature type="transmembrane region" description="Helical" evidence="1">
    <location>
        <begin position="81"/>
        <end position="103"/>
    </location>
</feature>
<keyword evidence="1" id="KW-1133">Transmembrane helix</keyword>
<dbReference type="EMBL" id="CP093547">
    <property type="protein sequence ID" value="UNP29821.1"/>
    <property type="molecule type" value="Genomic_DNA"/>
</dbReference>
<feature type="transmembrane region" description="Helical" evidence="1">
    <location>
        <begin position="164"/>
        <end position="181"/>
    </location>
</feature>
<keyword evidence="1" id="KW-0812">Transmembrane</keyword>
<evidence type="ECO:0000313" key="4">
    <source>
        <dbReference type="Proteomes" id="UP000829194"/>
    </source>
</evidence>
<feature type="transmembrane region" description="Helical" evidence="1">
    <location>
        <begin position="133"/>
        <end position="152"/>
    </location>
</feature>
<feature type="transmembrane region" description="Helical" evidence="1">
    <location>
        <begin position="53"/>
        <end position="74"/>
    </location>
</feature>
<keyword evidence="1" id="KW-0472">Membrane</keyword>
<dbReference type="PANTHER" id="PTHR30443">
    <property type="entry name" value="INNER MEMBRANE PROTEIN"/>
    <property type="match status" value="1"/>
</dbReference>
<dbReference type="InterPro" id="IPR040423">
    <property type="entry name" value="PEA_transferase"/>
</dbReference>
<keyword evidence="4" id="KW-1185">Reference proteome</keyword>
<protein>
    <submittedName>
        <fullName evidence="3">Sulfatase-like hydrolase/transferase</fullName>
    </submittedName>
</protein>
<dbReference type="Gene3D" id="3.40.720.10">
    <property type="entry name" value="Alkaline Phosphatase, subunit A"/>
    <property type="match status" value="1"/>
</dbReference>
<gene>
    <name evidence="3" type="ORF">MOV92_00595</name>
</gene>
<evidence type="ECO:0000256" key="1">
    <source>
        <dbReference type="SAM" id="Phobius"/>
    </source>
</evidence>
<organism evidence="3 4">
    <name type="scientific">Lysobacter gummosus</name>
    <dbReference type="NCBI Taxonomy" id="262324"/>
    <lineage>
        <taxon>Bacteria</taxon>
        <taxon>Pseudomonadati</taxon>
        <taxon>Pseudomonadota</taxon>
        <taxon>Gammaproteobacteria</taxon>
        <taxon>Lysobacterales</taxon>
        <taxon>Lysobacteraceae</taxon>
        <taxon>Lysobacter</taxon>
    </lineage>
</organism>